<accession>A0A9X9MCK8</accession>
<dbReference type="AlphaFoldDB" id="A0A9X9MCK8"/>
<dbReference type="Proteomes" id="UP000269945">
    <property type="component" value="Unassembled WGS sequence"/>
</dbReference>
<dbReference type="EMBL" id="CYRY02046195">
    <property type="protein sequence ID" value="VCX41844.1"/>
    <property type="molecule type" value="Genomic_DNA"/>
</dbReference>
<feature type="non-terminal residue" evidence="1">
    <location>
        <position position="1"/>
    </location>
</feature>
<keyword evidence="2" id="KW-1185">Reference proteome</keyword>
<name>A0A9X9MCK8_GULGU</name>
<evidence type="ECO:0000313" key="1">
    <source>
        <dbReference type="EMBL" id="VCX41844.1"/>
    </source>
</evidence>
<sequence>ATPLATQLARRCPGLTRQGCRTQGIAEAAQELQHVQVPKVLGNQLDLRPLPAAPPLLPRRLVQGGWRCCLPLGVGTQAQWRMYFWGRSTLQGPG</sequence>
<evidence type="ECO:0000313" key="2">
    <source>
        <dbReference type="Proteomes" id="UP000269945"/>
    </source>
</evidence>
<gene>
    <name evidence="1" type="ORF">BN2614_LOCUS1</name>
</gene>
<reference evidence="1 2" key="1">
    <citation type="submission" date="2018-10" db="EMBL/GenBank/DDBJ databases">
        <authorList>
            <person name="Ekblom R."/>
            <person name="Jareborg N."/>
        </authorList>
    </citation>
    <scope>NUCLEOTIDE SEQUENCE [LARGE SCALE GENOMIC DNA]</scope>
    <source>
        <tissue evidence="1">Muscle</tissue>
    </source>
</reference>
<proteinExistence type="predicted"/>
<organism evidence="1 2">
    <name type="scientific">Gulo gulo</name>
    <name type="common">Wolverine</name>
    <name type="synonym">Gluton</name>
    <dbReference type="NCBI Taxonomy" id="48420"/>
    <lineage>
        <taxon>Eukaryota</taxon>
        <taxon>Metazoa</taxon>
        <taxon>Chordata</taxon>
        <taxon>Craniata</taxon>
        <taxon>Vertebrata</taxon>
        <taxon>Euteleostomi</taxon>
        <taxon>Mammalia</taxon>
        <taxon>Eutheria</taxon>
        <taxon>Laurasiatheria</taxon>
        <taxon>Carnivora</taxon>
        <taxon>Caniformia</taxon>
        <taxon>Musteloidea</taxon>
        <taxon>Mustelidae</taxon>
        <taxon>Guloninae</taxon>
        <taxon>Gulo</taxon>
    </lineage>
</organism>
<protein>
    <submittedName>
        <fullName evidence="1">Uncharacterized protein</fullName>
    </submittedName>
</protein>
<comment type="caution">
    <text evidence="1">The sequence shown here is derived from an EMBL/GenBank/DDBJ whole genome shotgun (WGS) entry which is preliminary data.</text>
</comment>
<feature type="non-terminal residue" evidence="1">
    <location>
        <position position="94"/>
    </location>
</feature>